<organism evidence="1 2">
    <name type="scientific">Elysia crispata</name>
    <name type="common">lettuce slug</name>
    <dbReference type="NCBI Taxonomy" id="231223"/>
    <lineage>
        <taxon>Eukaryota</taxon>
        <taxon>Metazoa</taxon>
        <taxon>Spiralia</taxon>
        <taxon>Lophotrochozoa</taxon>
        <taxon>Mollusca</taxon>
        <taxon>Gastropoda</taxon>
        <taxon>Heterobranchia</taxon>
        <taxon>Euthyneura</taxon>
        <taxon>Panpulmonata</taxon>
        <taxon>Sacoglossa</taxon>
        <taxon>Placobranchoidea</taxon>
        <taxon>Plakobranchidae</taxon>
        <taxon>Elysia</taxon>
    </lineage>
</organism>
<name>A0AAE0ZC82_9GAST</name>
<keyword evidence="2" id="KW-1185">Reference proteome</keyword>
<reference evidence="1" key="1">
    <citation type="journal article" date="2023" name="G3 (Bethesda)">
        <title>A reference genome for the long-term kleptoplast-retaining sea slug Elysia crispata morphotype clarki.</title>
        <authorList>
            <person name="Eastman K.E."/>
            <person name="Pendleton A.L."/>
            <person name="Shaikh M.A."/>
            <person name="Suttiyut T."/>
            <person name="Ogas R."/>
            <person name="Tomko P."/>
            <person name="Gavelis G."/>
            <person name="Widhalm J.R."/>
            <person name="Wisecaver J.H."/>
        </authorList>
    </citation>
    <scope>NUCLEOTIDE SEQUENCE</scope>
    <source>
        <strain evidence="1">ECLA1</strain>
    </source>
</reference>
<dbReference type="AlphaFoldDB" id="A0AAE0ZC82"/>
<protein>
    <submittedName>
        <fullName evidence="1">Uncharacterized protein</fullName>
    </submittedName>
</protein>
<sequence length="81" mass="9285">MLSRSVFTSVTAGPETYRTESQILLLVKIRFRSLPCPLCSTVEEPFNMSYCCEDKMVVNHTYSCEAKLVPNQFEARTSQDR</sequence>
<evidence type="ECO:0000313" key="1">
    <source>
        <dbReference type="EMBL" id="KAK3766763.1"/>
    </source>
</evidence>
<dbReference type="EMBL" id="JAWDGP010004196">
    <property type="protein sequence ID" value="KAK3766763.1"/>
    <property type="molecule type" value="Genomic_DNA"/>
</dbReference>
<proteinExistence type="predicted"/>
<accession>A0AAE0ZC82</accession>
<comment type="caution">
    <text evidence="1">The sequence shown here is derived from an EMBL/GenBank/DDBJ whole genome shotgun (WGS) entry which is preliminary data.</text>
</comment>
<gene>
    <name evidence="1" type="ORF">RRG08_047286</name>
</gene>
<dbReference type="Proteomes" id="UP001283361">
    <property type="component" value="Unassembled WGS sequence"/>
</dbReference>
<evidence type="ECO:0000313" key="2">
    <source>
        <dbReference type="Proteomes" id="UP001283361"/>
    </source>
</evidence>